<keyword evidence="3" id="KW-1185">Reference proteome</keyword>
<evidence type="ECO:0008006" key="4">
    <source>
        <dbReference type="Google" id="ProtNLM"/>
    </source>
</evidence>
<accession>A0AA37SX32</accession>
<dbReference type="Proteomes" id="UP001156601">
    <property type="component" value="Unassembled WGS sequence"/>
</dbReference>
<dbReference type="AlphaFoldDB" id="A0AA37SX32"/>
<gene>
    <name evidence="2" type="ORF">GCM10007852_15950</name>
</gene>
<reference evidence="2" key="2">
    <citation type="submission" date="2023-01" db="EMBL/GenBank/DDBJ databases">
        <title>Draft genome sequence of Agaribacter marinus strain NBRC 110023.</title>
        <authorList>
            <person name="Sun Q."/>
            <person name="Mori K."/>
        </authorList>
    </citation>
    <scope>NUCLEOTIDE SEQUENCE</scope>
    <source>
        <strain evidence="2">NBRC 110023</strain>
    </source>
</reference>
<evidence type="ECO:0000256" key="1">
    <source>
        <dbReference type="SAM" id="SignalP"/>
    </source>
</evidence>
<reference evidence="2" key="1">
    <citation type="journal article" date="2014" name="Int. J. Syst. Evol. Microbiol.">
        <title>Complete genome sequence of Corynebacterium casei LMG S-19264T (=DSM 44701T), isolated from a smear-ripened cheese.</title>
        <authorList>
            <consortium name="US DOE Joint Genome Institute (JGI-PGF)"/>
            <person name="Walter F."/>
            <person name="Albersmeier A."/>
            <person name="Kalinowski J."/>
            <person name="Ruckert C."/>
        </authorList>
    </citation>
    <scope>NUCLEOTIDE SEQUENCE</scope>
    <source>
        <strain evidence="2">NBRC 110023</strain>
    </source>
</reference>
<name>A0AA37SX32_9ALTE</name>
<comment type="caution">
    <text evidence="2">The sequence shown here is derived from an EMBL/GenBank/DDBJ whole genome shotgun (WGS) entry which is preliminary data.</text>
</comment>
<sequence>MARRILIKFPLLFISLSIGIIAPFSHANVAACADAGSIERTRFLAPEVVSPESCLSEKQVRNCANGELTGWSGSYQFNSCKILNEQDAALGLPLFDFEEFTYLGGFRLPHTQLGDSIHASLNSSKAVFTYNSERHSIFIVGSNHEQQIAEFSIPNINFTDALDEFDVGSPVQDFTKIFRTERVNSVARKPTINGLAFVDGQLLVNYSDRSDTSNTNTETSIVLEDANDLSDTRVYGPYKLSGGLHASGWLFPIPEVWQSELGGDFLAGVPSKNFIWHDSQGPTAYAFNVQDVLNGATNEEVETSKLLGFSFNEPLHDTSVSFIDDSPMERIKNTNLHNDMWTMLSNAAFGFIIPDTSTYVTIGTSAGHYTGVGYRVERTGGSVCANDCAYGADDTYAYYWLWDLNQLADVYAGTLAPSMVRPYKTGAFQLPFGTQVSGGAYDASKGLLYLSSANADTTPTFARPPVFFVYQLRSLIGSTVVNAYCNGTPHGENIERIKFENKFVDFGQLCETEVQTNMCNNGAFDGWSGSYEHNTCQVLPDFSGVNDLPLLSMDNFEYKGGFRLSSKQFGESPFSSTDFSQGIFTLHPDNNSFFIVGHPRDSMVAEMAIPPLVNSDNIYEFNLADTLIQPFTKFHETSRVDTGINNYFRVTGLEVIDGGLMVNYINWYDANGTETDTSVFFDDADALSTSSIKGPYQLHGAAHSSGWLSKVPAEWIDILGGTHISGAQAGAAISSRLSVGPSAFAITPSDSVVGNSAGAVDAVRLMDFPLSNILYDKTHYDEDTDREHILNNADGLNDLWTYVSGAGYGFIMPGTSTYVTVGRSGGHASGIGYKITQDDGRVCGGPCPYASDDYASYYWLWDVNDLVKVKLGFEEAHNLRPYSYGEFPLPIQFHQVGINGGAFDANNNLLYVSIPNGDTVGRYSRPPLILAFEINIEAQ</sequence>
<proteinExistence type="predicted"/>
<dbReference type="EMBL" id="BSOT01000005">
    <property type="protein sequence ID" value="GLR70687.1"/>
    <property type="molecule type" value="Genomic_DNA"/>
</dbReference>
<keyword evidence="1" id="KW-0732">Signal</keyword>
<dbReference type="RefSeq" id="WP_284216973.1">
    <property type="nucleotide sequence ID" value="NZ_BSOT01000005.1"/>
</dbReference>
<feature type="signal peptide" evidence="1">
    <location>
        <begin position="1"/>
        <end position="27"/>
    </location>
</feature>
<organism evidence="2 3">
    <name type="scientific">Agaribacter marinus</name>
    <dbReference type="NCBI Taxonomy" id="1431249"/>
    <lineage>
        <taxon>Bacteria</taxon>
        <taxon>Pseudomonadati</taxon>
        <taxon>Pseudomonadota</taxon>
        <taxon>Gammaproteobacteria</taxon>
        <taxon>Alteromonadales</taxon>
        <taxon>Alteromonadaceae</taxon>
        <taxon>Agaribacter</taxon>
    </lineage>
</organism>
<evidence type="ECO:0000313" key="2">
    <source>
        <dbReference type="EMBL" id="GLR70687.1"/>
    </source>
</evidence>
<feature type="chain" id="PRO_5041420856" description="MSHA biogenesis protein MshQ" evidence="1">
    <location>
        <begin position="28"/>
        <end position="939"/>
    </location>
</feature>
<protein>
    <recommendedName>
        <fullName evidence="4">MSHA biogenesis protein MshQ</fullName>
    </recommendedName>
</protein>
<evidence type="ECO:0000313" key="3">
    <source>
        <dbReference type="Proteomes" id="UP001156601"/>
    </source>
</evidence>